<dbReference type="Proteomes" id="UP000810292">
    <property type="component" value="Unassembled WGS sequence"/>
</dbReference>
<feature type="transmembrane region" description="Helical" evidence="6">
    <location>
        <begin position="55"/>
        <end position="76"/>
    </location>
</feature>
<evidence type="ECO:0000256" key="3">
    <source>
        <dbReference type="ARBA" id="ARBA00022989"/>
    </source>
</evidence>
<evidence type="ECO:0000313" key="8">
    <source>
        <dbReference type="Proteomes" id="UP000810292"/>
    </source>
</evidence>
<evidence type="ECO:0000256" key="6">
    <source>
        <dbReference type="SAM" id="Phobius"/>
    </source>
</evidence>
<dbReference type="InterPro" id="IPR004254">
    <property type="entry name" value="AdipoR/HlyIII-related"/>
</dbReference>
<comment type="caution">
    <text evidence="7">The sequence shown here is derived from an EMBL/GenBank/DDBJ whole genome shotgun (WGS) entry which is preliminary data.</text>
</comment>
<keyword evidence="5" id="KW-0479">Metal-binding</keyword>
<dbReference type="EMBL" id="JADIMF010000094">
    <property type="protein sequence ID" value="MBO8469325.1"/>
    <property type="molecule type" value="Genomic_DNA"/>
</dbReference>
<name>A0A9D9NDP5_9SPIO</name>
<dbReference type="PANTHER" id="PTHR20855:SF3">
    <property type="entry name" value="LD03007P"/>
    <property type="match status" value="1"/>
</dbReference>
<keyword evidence="4 6" id="KW-0472">Membrane</keyword>
<organism evidence="7 8">
    <name type="scientific">Candidatus Ornithospirochaeta stercoravium</name>
    <dbReference type="NCBI Taxonomy" id="2840897"/>
    <lineage>
        <taxon>Bacteria</taxon>
        <taxon>Pseudomonadati</taxon>
        <taxon>Spirochaetota</taxon>
        <taxon>Spirochaetia</taxon>
        <taxon>Spirochaetales</taxon>
        <taxon>Spirochaetaceae</taxon>
        <taxon>Spirochaetaceae incertae sedis</taxon>
        <taxon>Candidatus Ornithospirochaeta</taxon>
    </lineage>
</organism>
<keyword evidence="5" id="KW-0862">Zinc</keyword>
<feature type="transmembrane region" description="Helical" evidence="6">
    <location>
        <begin position="24"/>
        <end position="43"/>
    </location>
</feature>
<feature type="transmembrane region" description="Helical" evidence="6">
    <location>
        <begin position="169"/>
        <end position="189"/>
    </location>
</feature>
<feature type="binding site" evidence="5">
    <location>
        <position position="196"/>
    </location>
    <ligand>
        <name>Zn(2+)</name>
        <dbReference type="ChEBI" id="CHEBI:29105"/>
    </ligand>
</feature>
<reference evidence="7" key="1">
    <citation type="submission" date="2020-10" db="EMBL/GenBank/DDBJ databases">
        <authorList>
            <person name="Gilroy R."/>
        </authorList>
    </citation>
    <scope>NUCLEOTIDE SEQUENCE</scope>
    <source>
        <strain evidence="7">14700</strain>
    </source>
</reference>
<dbReference type="Pfam" id="PF03006">
    <property type="entry name" value="HlyIII"/>
    <property type="match status" value="1"/>
</dbReference>
<feature type="binding site" evidence="5">
    <location>
        <position position="200"/>
    </location>
    <ligand>
        <name>Zn(2+)</name>
        <dbReference type="ChEBI" id="CHEBI:29105"/>
    </ligand>
</feature>
<evidence type="ECO:0000256" key="1">
    <source>
        <dbReference type="ARBA" id="ARBA00004141"/>
    </source>
</evidence>
<evidence type="ECO:0000313" key="7">
    <source>
        <dbReference type="EMBL" id="MBO8469325.1"/>
    </source>
</evidence>
<comment type="subcellular location">
    <subcellularLocation>
        <location evidence="1">Membrane</location>
        <topology evidence="1">Multi-pass membrane protein</topology>
    </subcellularLocation>
</comment>
<dbReference type="AlphaFoldDB" id="A0A9D9NDP5"/>
<feature type="transmembrane region" description="Helical" evidence="6">
    <location>
        <begin position="201"/>
        <end position="219"/>
    </location>
</feature>
<keyword evidence="3 6" id="KW-1133">Transmembrane helix</keyword>
<evidence type="ECO:0000256" key="2">
    <source>
        <dbReference type="ARBA" id="ARBA00022692"/>
    </source>
</evidence>
<dbReference type="GO" id="GO:0016020">
    <property type="term" value="C:membrane"/>
    <property type="evidence" value="ECO:0007669"/>
    <property type="project" value="UniProtKB-SubCell"/>
</dbReference>
<feature type="transmembrane region" description="Helical" evidence="6">
    <location>
        <begin position="144"/>
        <end position="163"/>
    </location>
</feature>
<accession>A0A9D9NDP5</accession>
<proteinExistence type="predicted"/>
<reference evidence="7" key="2">
    <citation type="journal article" date="2021" name="PeerJ">
        <title>Extensive microbial diversity within the chicken gut microbiome revealed by metagenomics and culture.</title>
        <authorList>
            <person name="Gilroy R."/>
            <person name="Ravi A."/>
            <person name="Getino M."/>
            <person name="Pursley I."/>
            <person name="Horton D.L."/>
            <person name="Alikhan N.F."/>
            <person name="Baker D."/>
            <person name="Gharbi K."/>
            <person name="Hall N."/>
            <person name="Watson M."/>
            <person name="Adriaenssens E.M."/>
            <person name="Foster-Nyarko E."/>
            <person name="Jarju S."/>
            <person name="Secka A."/>
            <person name="Antonio M."/>
            <person name="Oren A."/>
            <person name="Chaudhuri R.R."/>
            <person name="La Ragione R."/>
            <person name="Hildebrand F."/>
            <person name="Pallen M.J."/>
        </authorList>
    </citation>
    <scope>NUCLEOTIDE SEQUENCE</scope>
    <source>
        <strain evidence="7">14700</strain>
    </source>
</reference>
<feature type="transmembrane region" description="Helical" evidence="6">
    <location>
        <begin position="88"/>
        <end position="109"/>
    </location>
</feature>
<sequence>MGAWINANITLPRSVTLSEEKENAVSHFIGLFLAIIGFMYVLASSSAYGHPEAKIGMIIFAISNIVLYAASAFYHYLEPGTVKKALRVLDHSSIYILIAGSYTPILLYIGDRLTIGYAIGIWAAAIIGIVLTIRFWGRFYPVHIALYVVMGWSVLSIYSHVFSNIPAEILPYALTGGIIYTLGVIFYSVKKIPHNHLIWHFFVIGGSLSFFIGYCRYLLA</sequence>
<evidence type="ECO:0000256" key="5">
    <source>
        <dbReference type="PIRSR" id="PIRSR604254-1"/>
    </source>
</evidence>
<gene>
    <name evidence="7" type="ORF">IAA72_06040</name>
</gene>
<feature type="transmembrane region" description="Helical" evidence="6">
    <location>
        <begin position="115"/>
        <end position="137"/>
    </location>
</feature>
<dbReference type="GO" id="GO:0046872">
    <property type="term" value="F:metal ion binding"/>
    <property type="evidence" value="ECO:0007669"/>
    <property type="project" value="UniProtKB-KW"/>
</dbReference>
<protein>
    <submittedName>
        <fullName evidence="7">Hemolysin III family protein</fullName>
    </submittedName>
</protein>
<feature type="binding site" evidence="5">
    <location>
        <position position="75"/>
    </location>
    <ligand>
        <name>Zn(2+)</name>
        <dbReference type="ChEBI" id="CHEBI:29105"/>
    </ligand>
</feature>
<dbReference type="PANTHER" id="PTHR20855">
    <property type="entry name" value="ADIPOR/PROGESTIN RECEPTOR-RELATED"/>
    <property type="match status" value="1"/>
</dbReference>
<evidence type="ECO:0000256" key="4">
    <source>
        <dbReference type="ARBA" id="ARBA00023136"/>
    </source>
</evidence>
<keyword evidence="2 6" id="KW-0812">Transmembrane</keyword>